<dbReference type="SUPFAM" id="SSF52540">
    <property type="entry name" value="P-loop containing nucleoside triphosphate hydrolases"/>
    <property type="match status" value="1"/>
</dbReference>
<dbReference type="PROSITE" id="PS50110">
    <property type="entry name" value="RESPONSE_REGULATORY"/>
    <property type="match status" value="1"/>
</dbReference>
<gene>
    <name evidence="9" type="primary">pilR</name>
    <name evidence="9" type="ORF">SDENCHOL_10989</name>
</gene>
<dbReference type="PRINTS" id="PR01590">
    <property type="entry name" value="HTHFIS"/>
</dbReference>
<dbReference type="SUPFAM" id="SSF46689">
    <property type="entry name" value="Homeodomain-like"/>
    <property type="match status" value="1"/>
</dbReference>
<dbReference type="Pfam" id="PF00158">
    <property type="entry name" value="Sigma54_activat"/>
    <property type="match status" value="1"/>
</dbReference>
<dbReference type="InterPro" id="IPR002197">
    <property type="entry name" value="HTH_Fis"/>
</dbReference>
<dbReference type="InterPro" id="IPR025944">
    <property type="entry name" value="Sigma_54_int_dom_CS"/>
</dbReference>
<keyword evidence="1" id="KW-0547">Nucleotide-binding</keyword>
<keyword evidence="10" id="KW-1185">Reference proteome</keyword>
<sequence length="464" mass="50646">MKTENRRRNRNTRVLVVDDEPDIRELLDLTLARMGLACDCAGSVAEARRLLAEGGYQLCLTDMRLPDGEGIELVRHIGEHCQDLPVAVITAHGSMENAVSALKAGAFDYLAKPVSLDQLRVLVKSALDLPQRSSTLAAEGEGGEAGGKAAGLFGNSPAIQHVRGMIERVARSQAPVYISGESGSGKELAASLIHRLGARRGKPFIAVNCGAIPETLMESEFFGHRKGAFTGAESDREGFFKAADGGTLFLDEVADLPLAMQVKLLRAIQEKRVRKVGATSEEPVDVRIICATHQDLKALVEQGKFRQDMYYRLNVIGLRMPALRECREDIPQLAEHILARLAAAAGVAPPRLTPAALRALCDHTFPGNVRELENTLERALALLIGERIDVADLQLTPQAHDESSLIDPPVAGHASLQDHLDQVERQMILDALQKTRYNRTAAAKLLGVTFRSLRYRMERLGLNE</sequence>
<keyword evidence="3" id="KW-0805">Transcription regulation</keyword>
<dbReference type="InterPro" id="IPR009057">
    <property type="entry name" value="Homeodomain-like_sf"/>
</dbReference>
<evidence type="ECO:0000259" key="7">
    <source>
        <dbReference type="PROSITE" id="PS50045"/>
    </source>
</evidence>
<dbReference type="FunFam" id="3.40.50.300:FF:000006">
    <property type="entry name" value="DNA-binding transcriptional regulator NtrC"/>
    <property type="match status" value="1"/>
</dbReference>
<evidence type="ECO:0000256" key="2">
    <source>
        <dbReference type="ARBA" id="ARBA00022840"/>
    </source>
</evidence>
<dbReference type="Gene3D" id="1.10.10.60">
    <property type="entry name" value="Homeodomain-like"/>
    <property type="match status" value="1"/>
</dbReference>
<dbReference type="InterPro" id="IPR011006">
    <property type="entry name" value="CheY-like_superfamily"/>
</dbReference>
<keyword evidence="4" id="KW-0238">DNA-binding</keyword>
<dbReference type="GO" id="GO:0005524">
    <property type="term" value="F:ATP binding"/>
    <property type="evidence" value="ECO:0007669"/>
    <property type="project" value="UniProtKB-KW"/>
</dbReference>
<evidence type="ECO:0000256" key="5">
    <source>
        <dbReference type="ARBA" id="ARBA00023163"/>
    </source>
</evidence>
<dbReference type="PROSITE" id="PS00688">
    <property type="entry name" value="SIGMA54_INTERACT_3"/>
    <property type="match status" value="1"/>
</dbReference>
<feature type="domain" description="Sigma-54 factor interaction" evidence="7">
    <location>
        <begin position="152"/>
        <end position="381"/>
    </location>
</feature>
<protein>
    <submittedName>
        <fullName evidence="9">Type 4 fimbriae expression regulatory protein PilR</fullName>
    </submittedName>
</protein>
<dbReference type="PANTHER" id="PTHR32071">
    <property type="entry name" value="TRANSCRIPTIONAL REGULATORY PROTEIN"/>
    <property type="match status" value="1"/>
</dbReference>
<dbReference type="InterPro" id="IPR003593">
    <property type="entry name" value="AAA+_ATPase"/>
</dbReference>
<name>A0A7Z7HQ35_9PROT</name>
<keyword evidence="5" id="KW-0804">Transcription</keyword>
<keyword evidence="6" id="KW-0597">Phosphoprotein</keyword>
<dbReference type="GO" id="GO:0000160">
    <property type="term" value="P:phosphorelay signal transduction system"/>
    <property type="evidence" value="ECO:0007669"/>
    <property type="project" value="InterPro"/>
</dbReference>
<accession>A0A7Z7HQ35</accession>
<dbReference type="InterPro" id="IPR001789">
    <property type="entry name" value="Sig_transdc_resp-reg_receiver"/>
</dbReference>
<dbReference type="PROSITE" id="PS00676">
    <property type="entry name" value="SIGMA54_INTERACT_2"/>
    <property type="match status" value="1"/>
</dbReference>
<proteinExistence type="predicted"/>
<dbReference type="PROSITE" id="PS50045">
    <property type="entry name" value="SIGMA54_INTERACT_4"/>
    <property type="match status" value="1"/>
</dbReference>
<dbReference type="GO" id="GO:0043565">
    <property type="term" value="F:sequence-specific DNA binding"/>
    <property type="evidence" value="ECO:0007669"/>
    <property type="project" value="InterPro"/>
</dbReference>
<feature type="domain" description="Response regulatory" evidence="8">
    <location>
        <begin position="13"/>
        <end position="127"/>
    </location>
</feature>
<dbReference type="Gene3D" id="1.10.8.60">
    <property type="match status" value="1"/>
</dbReference>
<evidence type="ECO:0000256" key="1">
    <source>
        <dbReference type="ARBA" id="ARBA00022741"/>
    </source>
</evidence>
<reference evidence="9" key="1">
    <citation type="submission" date="2017-03" db="EMBL/GenBank/DDBJ databases">
        <authorList>
            <consortium name="AG Boll"/>
        </authorList>
    </citation>
    <scope>NUCLEOTIDE SEQUENCE [LARGE SCALE GENOMIC DNA]</scope>
    <source>
        <strain evidence="9">Chol</strain>
    </source>
</reference>
<dbReference type="SMART" id="SM00382">
    <property type="entry name" value="AAA"/>
    <property type="match status" value="1"/>
</dbReference>
<dbReference type="InterPro" id="IPR025943">
    <property type="entry name" value="Sigma_54_int_dom_ATP-bd_2"/>
</dbReference>
<dbReference type="Gene3D" id="3.40.50.2300">
    <property type="match status" value="1"/>
</dbReference>
<dbReference type="Gene3D" id="3.40.50.300">
    <property type="entry name" value="P-loop containing nucleotide triphosphate hydrolases"/>
    <property type="match status" value="1"/>
</dbReference>
<dbReference type="Proteomes" id="UP000242886">
    <property type="component" value="Chromosome SDENCHOL"/>
</dbReference>
<keyword evidence="2" id="KW-0067">ATP-binding</keyword>
<feature type="modified residue" description="4-aspartylphosphate" evidence="6">
    <location>
        <position position="62"/>
    </location>
</feature>
<dbReference type="AlphaFoldDB" id="A0A7Z7HQ35"/>
<dbReference type="Pfam" id="PF25601">
    <property type="entry name" value="AAA_lid_14"/>
    <property type="match status" value="1"/>
</dbReference>
<evidence type="ECO:0000256" key="6">
    <source>
        <dbReference type="PROSITE-ProRule" id="PRU00169"/>
    </source>
</evidence>
<evidence type="ECO:0000256" key="3">
    <source>
        <dbReference type="ARBA" id="ARBA00023015"/>
    </source>
</evidence>
<organism evidence="9 10">
    <name type="scientific">Sterolibacterium denitrificans</name>
    <dbReference type="NCBI Taxonomy" id="157592"/>
    <lineage>
        <taxon>Bacteria</taxon>
        <taxon>Pseudomonadati</taxon>
        <taxon>Pseudomonadota</taxon>
        <taxon>Betaproteobacteria</taxon>
        <taxon>Nitrosomonadales</taxon>
        <taxon>Sterolibacteriaceae</taxon>
        <taxon>Sterolibacterium</taxon>
    </lineage>
</organism>
<evidence type="ECO:0000256" key="4">
    <source>
        <dbReference type="ARBA" id="ARBA00023125"/>
    </source>
</evidence>
<dbReference type="SUPFAM" id="SSF52172">
    <property type="entry name" value="CheY-like"/>
    <property type="match status" value="1"/>
</dbReference>
<evidence type="ECO:0000313" key="9">
    <source>
        <dbReference type="EMBL" id="SMB24105.1"/>
    </source>
</evidence>
<dbReference type="InterPro" id="IPR058031">
    <property type="entry name" value="AAA_lid_NorR"/>
</dbReference>
<dbReference type="Pfam" id="PF00072">
    <property type="entry name" value="Response_reg"/>
    <property type="match status" value="1"/>
</dbReference>
<dbReference type="PANTHER" id="PTHR32071:SF100">
    <property type="entry name" value="RESPONSE REGULATOR PROTEIN PILR"/>
    <property type="match status" value="1"/>
</dbReference>
<dbReference type="SMART" id="SM00448">
    <property type="entry name" value="REC"/>
    <property type="match status" value="1"/>
</dbReference>
<dbReference type="CDD" id="cd00009">
    <property type="entry name" value="AAA"/>
    <property type="match status" value="1"/>
</dbReference>
<evidence type="ECO:0000313" key="10">
    <source>
        <dbReference type="Proteomes" id="UP000242886"/>
    </source>
</evidence>
<dbReference type="GO" id="GO:0006355">
    <property type="term" value="P:regulation of DNA-templated transcription"/>
    <property type="evidence" value="ECO:0007669"/>
    <property type="project" value="InterPro"/>
</dbReference>
<evidence type="ECO:0000259" key="8">
    <source>
        <dbReference type="PROSITE" id="PS50110"/>
    </source>
</evidence>
<dbReference type="InterPro" id="IPR002078">
    <property type="entry name" value="Sigma_54_int"/>
</dbReference>
<dbReference type="Pfam" id="PF02954">
    <property type="entry name" value="HTH_8"/>
    <property type="match status" value="1"/>
</dbReference>
<dbReference type="EMBL" id="LT837803">
    <property type="protein sequence ID" value="SMB24105.1"/>
    <property type="molecule type" value="Genomic_DNA"/>
</dbReference>
<dbReference type="RefSeq" id="WP_154716226.1">
    <property type="nucleotide sequence ID" value="NZ_LT837803.1"/>
</dbReference>
<dbReference type="InterPro" id="IPR027417">
    <property type="entry name" value="P-loop_NTPase"/>
</dbReference>